<dbReference type="AlphaFoldDB" id="A0AAJ0FSM2"/>
<evidence type="ECO:0000313" key="8">
    <source>
        <dbReference type="Proteomes" id="UP001251528"/>
    </source>
</evidence>
<feature type="region of interest" description="Disordered" evidence="5">
    <location>
        <begin position="571"/>
        <end position="611"/>
    </location>
</feature>
<feature type="region of interest" description="Disordered" evidence="5">
    <location>
        <begin position="422"/>
        <end position="483"/>
    </location>
</feature>
<dbReference type="PANTHER" id="PTHR45931">
    <property type="entry name" value="SI:CH211-59O9.10"/>
    <property type="match status" value="1"/>
</dbReference>
<dbReference type="Gene3D" id="3.30.40.10">
    <property type="entry name" value="Zinc/RING finger domain, C3HC4 (zinc finger)"/>
    <property type="match status" value="1"/>
</dbReference>
<dbReference type="GO" id="GO:0005634">
    <property type="term" value="C:nucleus"/>
    <property type="evidence" value="ECO:0007669"/>
    <property type="project" value="TreeGrafter"/>
</dbReference>
<evidence type="ECO:0000256" key="2">
    <source>
        <dbReference type="ARBA" id="ARBA00022771"/>
    </source>
</evidence>
<feature type="domain" description="RING-type" evidence="6">
    <location>
        <begin position="317"/>
        <end position="365"/>
    </location>
</feature>
<gene>
    <name evidence="7" type="ORF">QQS21_012237</name>
</gene>
<comment type="caution">
    <text evidence="7">The sequence shown here is derived from an EMBL/GenBank/DDBJ whole genome shotgun (WGS) entry which is preliminary data.</text>
</comment>
<keyword evidence="1" id="KW-0479">Metal-binding</keyword>
<dbReference type="InterPro" id="IPR001841">
    <property type="entry name" value="Znf_RING"/>
</dbReference>
<evidence type="ECO:0000256" key="4">
    <source>
        <dbReference type="PROSITE-ProRule" id="PRU00175"/>
    </source>
</evidence>
<feature type="compositionally biased region" description="Basic and acidic residues" evidence="5">
    <location>
        <begin position="240"/>
        <end position="249"/>
    </location>
</feature>
<feature type="compositionally biased region" description="Polar residues" evidence="5">
    <location>
        <begin position="572"/>
        <end position="594"/>
    </location>
</feature>
<evidence type="ECO:0000313" key="7">
    <source>
        <dbReference type="EMBL" id="KAK2590084.1"/>
    </source>
</evidence>
<reference evidence="7" key="1">
    <citation type="submission" date="2023-06" db="EMBL/GenBank/DDBJ databases">
        <title>Conoideocrella luteorostrata (Hypocreales: Clavicipitaceae), a potential biocontrol fungus for elongate hemlock scale in United States Christmas tree production areas.</title>
        <authorList>
            <person name="Barrett H."/>
            <person name="Lovett B."/>
            <person name="Macias A.M."/>
            <person name="Stajich J.E."/>
            <person name="Kasson M.T."/>
        </authorList>
    </citation>
    <scope>NUCLEOTIDE SEQUENCE</scope>
    <source>
        <strain evidence="7">ARSEF 14590</strain>
    </source>
</reference>
<keyword evidence="3" id="KW-0862">Zinc</keyword>
<dbReference type="InterPro" id="IPR013083">
    <property type="entry name" value="Znf_RING/FYVE/PHD"/>
</dbReference>
<dbReference type="Proteomes" id="UP001251528">
    <property type="component" value="Unassembled WGS sequence"/>
</dbReference>
<proteinExistence type="predicted"/>
<dbReference type="EMBL" id="JASWJB010000491">
    <property type="protein sequence ID" value="KAK2590084.1"/>
    <property type="molecule type" value="Genomic_DNA"/>
</dbReference>
<protein>
    <recommendedName>
        <fullName evidence="6">RING-type domain-containing protein</fullName>
    </recommendedName>
</protein>
<evidence type="ECO:0000256" key="5">
    <source>
        <dbReference type="SAM" id="MobiDB-lite"/>
    </source>
</evidence>
<dbReference type="SUPFAM" id="SSF57850">
    <property type="entry name" value="RING/U-box"/>
    <property type="match status" value="1"/>
</dbReference>
<dbReference type="GO" id="GO:0008270">
    <property type="term" value="F:zinc ion binding"/>
    <property type="evidence" value="ECO:0007669"/>
    <property type="project" value="UniProtKB-KW"/>
</dbReference>
<dbReference type="PROSITE" id="PS50089">
    <property type="entry name" value="ZF_RING_2"/>
    <property type="match status" value="1"/>
</dbReference>
<feature type="region of interest" description="Disordered" evidence="5">
    <location>
        <begin position="1"/>
        <end position="20"/>
    </location>
</feature>
<name>A0AAJ0FSM2_9HYPO</name>
<dbReference type="GO" id="GO:0006511">
    <property type="term" value="P:ubiquitin-dependent protein catabolic process"/>
    <property type="evidence" value="ECO:0007669"/>
    <property type="project" value="TreeGrafter"/>
</dbReference>
<feature type="compositionally biased region" description="Basic residues" evidence="5">
    <location>
        <begin position="226"/>
        <end position="235"/>
    </location>
</feature>
<keyword evidence="2 4" id="KW-0863">Zinc-finger</keyword>
<dbReference type="GO" id="GO:0061630">
    <property type="term" value="F:ubiquitin protein ligase activity"/>
    <property type="evidence" value="ECO:0007669"/>
    <property type="project" value="TreeGrafter"/>
</dbReference>
<dbReference type="InterPro" id="IPR051834">
    <property type="entry name" value="RING_finger_E3_ligase"/>
</dbReference>
<feature type="region of interest" description="Disordered" evidence="5">
    <location>
        <begin position="214"/>
        <end position="270"/>
    </location>
</feature>
<evidence type="ECO:0000256" key="1">
    <source>
        <dbReference type="ARBA" id="ARBA00022723"/>
    </source>
</evidence>
<evidence type="ECO:0000259" key="6">
    <source>
        <dbReference type="PROSITE" id="PS50089"/>
    </source>
</evidence>
<sequence>MDQMNLLPNNPRRLASEGNPLQVSPSVMGHHYVSHMATMSAWHQPLPLNEIYFTHSTGFVQPSHLGQHGSLPHPDRSLRALQTVDSVAGLPADPIYWSAALQPTSSMAVSMSNSSMSMDNSGASSSSGFSVAGEGIENANAGARGLALQPPAAVDWAPSGATSDAHAITSSLFSFSTRLANVSEQPSASSALKGLNARSHTDIIANLFGYRDITGLPSPTSERRRQAYSRGRRTMASRQSESDPPRPQEETSQDAAGDNATASPRPIRRASLTDDMIARQMQMFRGAVSSKLVASKAAIQSLQSIDVSALPENEKTCVICYNDYGVASPEGVNEAPLRIPSCKHIFGDHCIKKWLEDSDSCPYCRSKLQSEPKHTYGSARTFLNMMRMRGLPLPAGLSEEVITRLTSRPVTDHDLQELFAQSARTADRRSPPDDATGQDQRRTRQRRSGPASEFRFAELRAAQVRPAPESSSYPGPQDLPPDLMPRNMPWNRHATAIQERAQPRLAANDASAHFMGLNEQRPAAEHANLARTRYPAPDPTAPVIVHGSTVREPRAPNPLHTASIEPHVGNIATPSLTAAMQPSSPPNLGTSNQRPAEPEPPHLRPSRNRPW</sequence>
<accession>A0AAJ0FSM2</accession>
<dbReference type="Pfam" id="PF13639">
    <property type="entry name" value="zf-RING_2"/>
    <property type="match status" value="1"/>
</dbReference>
<keyword evidence="8" id="KW-1185">Reference proteome</keyword>
<evidence type="ECO:0000256" key="3">
    <source>
        <dbReference type="ARBA" id="ARBA00022833"/>
    </source>
</evidence>
<dbReference type="PANTHER" id="PTHR45931:SF3">
    <property type="entry name" value="RING ZINC FINGER-CONTAINING PROTEIN"/>
    <property type="match status" value="1"/>
</dbReference>
<organism evidence="7 8">
    <name type="scientific">Conoideocrella luteorostrata</name>
    <dbReference type="NCBI Taxonomy" id="1105319"/>
    <lineage>
        <taxon>Eukaryota</taxon>
        <taxon>Fungi</taxon>
        <taxon>Dikarya</taxon>
        <taxon>Ascomycota</taxon>
        <taxon>Pezizomycotina</taxon>
        <taxon>Sordariomycetes</taxon>
        <taxon>Hypocreomycetidae</taxon>
        <taxon>Hypocreales</taxon>
        <taxon>Clavicipitaceae</taxon>
        <taxon>Conoideocrella</taxon>
    </lineage>
</organism>